<dbReference type="RefSeq" id="WP_389357528.1">
    <property type="nucleotide sequence ID" value="NZ_JBIACK010000001.1"/>
</dbReference>
<feature type="region of interest" description="Disordered" evidence="3">
    <location>
        <begin position="322"/>
        <end position="348"/>
    </location>
</feature>
<dbReference type="EMBL" id="JBIACK010000001">
    <property type="protein sequence ID" value="MFE8699379.1"/>
    <property type="molecule type" value="Genomic_DNA"/>
</dbReference>
<evidence type="ECO:0000313" key="6">
    <source>
        <dbReference type="EMBL" id="MFE8699379.1"/>
    </source>
</evidence>
<keyword evidence="2 6" id="KW-0378">Hydrolase</keyword>
<dbReference type="InterPro" id="IPR029058">
    <property type="entry name" value="AB_hydrolase_fold"/>
</dbReference>
<dbReference type="Gene3D" id="3.40.50.1820">
    <property type="entry name" value="alpha/beta hydrolase"/>
    <property type="match status" value="1"/>
</dbReference>
<protein>
    <submittedName>
        <fullName evidence="6">Alpha/beta hydrolase family esterase</fullName>
    </submittedName>
</protein>
<keyword evidence="1 4" id="KW-0732">Signal</keyword>
<comment type="caution">
    <text evidence="6">The sequence shown here is derived from an EMBL/GenBank/DDBJ whole genome shotgun (WGS) entry which is preliminary data.</text>
</comment>
<evidence type="ECO:0000259" key="5">
    <source>
        <dbReference type="Pfam" id="PF00326"/>
    </source>
</evidence>
<feature type="signal peptide" evidence="4">
    <location>
        <begin position="1"/>
        <end position="27"/>
    </location>
</feature>
<dbReference type="PANTHER" id="PTHR43037">
    <property type="entry name" value="UNNAMED PRODUCT-RELATED"/>
    <property type="match status" value="1"/>
</dbReference>
<dbReference type="Proteomes" id="UP001601059">
    <property type="component" value="Unassembled WGS sequence"/>
</dbReference>
<feature type="chain" id="PRO_5045576975" evidence="4">
    <location>
        <begin position="28"/>
        <end position="348"/>
    </location>
</feature>
<keyword evidence="7" id="KW-1185">Reference proteome</keyword>
<name>A0ABW6K5D0_9BACI</name>
<accession>A0ABW6K5D0</accession>
<sequence length="348" mass="38210">MMKSLKQLVSIPLAIILVLTMFSSVSASEVTYDIKQGTMKFDGLDRTYKYYIPTTYTKKKSVPLMLSFHGSGSSAAGQILLTDYQKVAEKEGFIVVFPDSTVIDEAGKFVTNASDVYDPTSKLTRRWNIGAEPGTLSTVNDVGFTAALIDHFNQEYNIDERRVYATGMSYGGFFSNHLAVHMSDRIAGIGAVTGQMAFSTSKESPSRPVTTVYVMGDKDPTVPPAGRPNFILSVTDSVSYWINNNKTVNKAQTTYLPQIVNDGTRIRRDAYGDGKHGTEVILYTVENGGHTWPGGPQYLGVEYIGIASQQMKASEVIWNELKDHKIPGKKDKTKGKGKGKGKQKGKNK</sequence>
<evidence type="ECO:0000256" key="4">
    <source>
        <dbReference type="SAM" id="SignalP"/>
    </source>
</evidence>
<proteinExistence type="predicted"/>
<evidence type="ECO:0000256" key="1">
    <source>
        <dbReference type="ARBA" id="ARBA00022729"/>
    </source>
</evidence>
<dbReference type="PANTHER" id="PTHR43037:SF5">
    <property type="entry name" value="FERULOYL ESTERASE"/>
    <property type="match status" value="1"/>
</dbReference>
<evidence type="ECO:0000256" key="2">
    <source>
        <dbReference type="ARBA" id="ARBA00022801"/>
    </source>
</evidence>
<organism evidence="6 7">
    <name type="scientific">Cytobacillus spartinae</name>
    <dbReference type="NCBI Taxonomy" id="3299023"/>
    <lineage>
        <taxon>Bacteria</taxon>
        <taxon>Bacillati</taxon>
        <taxon>Bacillota</taxon>
        <taxon>Bacilli</taxon>
        <taxon>Bacillales</taxon>
        <taxon>Bacillaceae</taxon>
        <taxon>Cytobacillus</taxon>
    </lineage>
</organism>
<evidence type="ECO:0000313" key="7">
    <source>
        <dbReference type="Proteomes" id="UP001601059"/>
    </source>
</evidence>
<feature type="compositionally biased region" description="Basic residues" evidence="3">
    <location>
        <begin position="331"/>
        <end position="348"/>
    </location>
</feature>
<dbReference type="GO" id="GO:0016787">
    <property type="term" value="F:hydrolase activity"/>
    <property type="evidence" value="ECO:0007669"/>
    <property type="project" value="UniProtKB-KW"/>
</dbReference>
<evidence type="ECO:0000256" key="3">
    <source>
        <dbReference type="SAM" id="MobiDB-lite"/>
    </source>
</evidence>
<dbReference type="Pfam" id="PF00326">
    <property type="entry name" value="Peptidase_S9"/>
    <property type="match status" value="1"/>
</dbReference>
<gene>
    <name evidence="6" type="ORF">ACFYKX_01950</name>
</gene>
<dbReference type="SUPFAM" id="SSF53474">
    <property type="entry name" value="alpha/beta-Hydrolases"/>
    <property type="match status" value="1"/>
</dbReference>
<reference evidence="6 7" key="1">
    <citation type="submission" date="2024-08" db="EMBL/GenBank/DDBJ databases">
        <title>Two novel Cytobacillus novel species.</title>
        <authorList>
            <person name="Liu G."/>
        </authorList>
    </citation>
    <scope>NUCLEOTIDE SEQUENCE [LARGE SCALE GENOMIC DNA]</scope>
    <source>
        <strain evidence="6 7">FJAT-54145</strain>
    </source>
</reference>
<feature type="domain" description="Peptidase S9 prolyl oligopeptidase catalytic" evidence="5">
    <location>
        <begin position="147"/>
        <end position="220"/>
    </location>
</feature>
<dbReference type="InterPro" id="IPR001375">
    <property type="entry name" value="Peptidase_S9_cat"/>
</dbReference>
<dbReference type="InterPro" id="IPR050955">
    <property type="entry name" value="Plant_Biomass_Hydrol_Est"/>
</dbReference>